<feature type="active site" evidence="6">
    <location>
        <position position="197"/>
    </location>
</feature>
<accession>A0A354YXW4</accession>
<dbReference type="InterPro" id="IPR014043">
    <property type="entry name" value="Acyl_transferase_dom"/>
</dbReference>
<dbReference type="PIRSF" id="PIRSF000446">
    <property type="entry name" value="Mct"/>
    <property type="match status" value="1"/>
</dbReference>
<gene>
    <name evidence="8" type="primary">fabD</name>
    <name evidence="8" type="ORF">DDZ44_09660</name>
</gene>
<comment type="caution">
    <text evidence="8">The sequence shown here is derived from an EMBL/GenBank/DDBJ whole genome shotgun (WGS) entry which is preliminary data.</text>
</comment>
<feature type="domain" description="Malonyl-CoA:ACP transacylase (MAT)" evidence="7">
    <location>
        <begin position="7"/>
        <end position="300"/>
    </location>
</feature>
<dbReference type="Gene3D" id="3.30.70.250">
    <property type="entry name" value="Malonyl-CoA ACP transacylase, ACP-binding"/>
    <property type="match status" value="1"/>
</dbReference>
<dbReference type="Proteomes" id="UP000263273">
    <property type="component" value="Unassembled WGS sequence"/>
</dbReference>
<dbReference type="InterPro" id="IPR050858">
    <property type="entry name" value="Mal-CoA-ACP_Trans/PKS_FabD"/>
</dbReference>
<keyword evidence="3 8" id="KW-0808">Transferase</keyword>
<feature type="non-terminal residue" evidence="8">
    <location>
        <position position="308"/>
    </location>
</feature>
<dbReference type="InterPro" id="IPR016036">
    <property type="entry name" value="Malonyl_transacylase_ACP-bd"/>
</dbReference>
<keyword evidence="4" id="KW-0012">Acyltransferase</keyword>
<dbReference type="EC" id="2.3.1.39" evidence="2"/>
<dbReference type="SUPFAM" id="SSF55048">
    <property type="entry name" value="Probable ACP-binding domain of malonyl-CoA ACP transacylase"/>
    <property type="match status" value="1"/>
</dbReference>
<dbReference type="SUPFAM" id="SSF52151">
    <property type="entry name" value="FabD/lysophospholipase-like"/>
    <property type="match status" value="1"/>
</dbReference>
<feature type="active site" evidence="6">
    <location>
        <position position="91"/>
    </location>
</feature>
<dbReference type="AlphaFoldDB" id="A0A354YXW4"/>
<evidence type="ECO:0000256" key="2">
    <source>
        <dbReference type="ARBA" id="ARBA00013258"/>
    </source>
</evidence>
<evidence type="ECO:0000256" key="6">
    <source>
        <dbReference type="PIRSR" id="PIRSR000446-1"/>
    </source>
</evidence>
<dbReference type="FunFam" id="3.30.70.250:FF:000001">
    <property type="entry name" value="Malonyl CoA-acyl carrier protein transacylase"/>
    <property type="match status" value="1"/>
</dbReference>
<dbReference type="NCBIfam" id="TIGR00128">
    <property type="entry name" value="fabD"/>
    <property type="match status" value="1"/>
</dbReference>
<dbReference type="GO" id="GO:0004314">
    <property type="term" value="F:[acyl-carrier-protein] S-malonyltransferase activity"/>
    <property type="evidence" value="ECO:0007669"/>
    <property type="project" value="UniProtKB-EC"/>
</dbReference>
<dbReference type="PANTHER" id="PTHR42681:SF1">
    <property type="entry name" value="MALONYL-COA-ACYL CARRIER PROTEIN TRANSACYLASE, MITOCHONDRIAL"/>
    <property type="match status" value="1"/>
</dbReference>
<dbReference type="InterPro" id="IPR004410">
    <property type="entry name" value="Malonyl_CoA-ACP_transAc_FabD"/>
</dbReference>
<reference evidence="8 9" key="1">
    <citation type="journal article" date="2018" name="Nat. Biotechnol.">
        <title>A standardized bacterial taxonomy based on genome phylogeny substantially revises the tree of life.</title>
        <authorList>
            <person name="Parks D.H."/>
            <person name="Chuvochina M."/>
            <person name="Waite D.W."/>
            <person name="Rinke C."/>
            <person name="Skarshewski A."/>
            <person name="Chaumeil P.A."/>
            <person name="Hugenholtz P."/>
        </authorList>
    </citation>
    <scope>NUCLEOTIDE SEQUENCE [LARGE SCALE GENOMIC DNA]</scope>
    <source>
        <strain evidence="8">UBA10948</strain>
    </source>
</reference>
<evidence type="ECO:0000256" key="5">
    <source>
        <dbReference type="ARBA" id="ARBA00048462"/>
    </source>
</evidence>
<dbReference type="GO" id="GO:0005829">
    <property type="term" value="C:cytosol"/>
    <property type="evidence" value="ECO:0007669"/>
    <property type="project" value="TreeGrafter"/>
</dbReference>
<dbReference type="GO" id="GO:0006633">
    <property type="term" value="P:fatty acid biosynthetic process"/>
    <property type="evidence" value="ECO:0007669"/>
    <property type="project" value="TreeGrafter"/>
</dbReference>
<evidence type="ECO:0000313" key="8">
    <source>
        <dbReference type="EMBL" id="HBK54188.1"/>
    </source>
</evidence>
<evidence type="ECO:0000256" key="3">
    <source>
        <dbReference type="ARBA" id="ARBA00022679"/>
    </source>
</evidence>
<evidence type="ECO:0000313" key="9">
    <source>
        <dbReference type="Proteomes" id="UP000263273"/>
    </source>
</evidence>
<protein>
    <recommendedName>
        <fullName evidence="2">[acyl-carrier-protein] S-malonyltransferase</fullName>
        <ecNumber evidence="2">2.3.1.39</ecNumber>
    </recommendedName>
</protein>
<dbReference type="Gene3D" id="3.40.366.10">
    <property type="entry name" value="Malonyl-Coenzyme A Acyl Carrier Protein, domain 2"/>
    <property type="match status" value="1"/>
</dbReference>
<dbReference type="EMBL" id="DNZF01000210">
    <property type="protein sequence ID" value="HBK54188.1"/>
    <property type="molecule type" value="Genomic_DNA"/>
</dbReference>
<comment type="similarity">
    <text evidence="1">Belongs to the FabD family.</text>
</comment>
<dbReference type="InterPro" id="IPR016035">
    <property type="entry name" value="Acyl_Trfase/lysoPLipase"/>
</dbReference>
<evidence type="ECO:0000256" key="1">
    <source>
        <dbReference type="ARBA" id="ARBA00008217"/>
    </source>
</evidence>
<dbReference type="SMART" id="SM00827">
    <property type="entry name" value="PKS_AT"/>
    <property type="match status" value="1"/>
</dbReference>
<proteinExistence type="inferred from homology"/>
<dbReference type="InterPro" id="IPR001227">
    <property type="entry name" value="Ac_transferase_dom_sf"/>
</dbReference>
<name>A0A354YXW4_9FIRM</name>
<comment type="catalytic activity">
    <reaction evidence="5">
        <text>holo-[ACP] + malonyl-CoA = malonyl-[ACP] + CoA</text>
        <dbReference type="Rhea" id="RHEA:41792"/>
        <dbReference type="Rhea" id="RHEA-COMP:9623"/>
        <dbReference type="Rhea" id="RHEA-COMP:9685"/>
        <dbReference type="ChEBI" id="CHEBI:57287"/>
        <dbReference type="ChEBI" id="CHEBI:57384"/>
        <dbReference type="ChEBI" id="CHEBI:64479"/>
        <dbReference type="ChEBI" id="CHEBI:78449"/>
        <dbReference type="EC" id="2.3.1.39"/>
    </reaction>
</comment>
<evidence type="ECO:0000256" key="4">
    <source>
        <dbReference type="ARBA" id="ARBA00023315"/>
    </source>
</evidence>
<organism evidence="8 9">
    <name type="scientific">Syntrophomonas wolfei</name>
    <dbReference type="NCBI Taxonomy" id="863"/>
    <lineage>
        <taxon>Bacteria</taxon>
        <taxon>Bacillati</taxon>
        <taxon>Bacillota</taxon>
        <taxon>Clostridia</taxon>
        <taxon>Eubacteriales</taxon>
        <taxon>Syntrophomonadaceae</taxon>
        <taxon>Syntrophomonas</taxon>
    </lineage>
</organism>
<dbReference type="InterPro" id="IPR024925">
    <property type="entry name" value="Malonyl_CoA-ACP_transAc"/>
</dbReference>
<dbReference type="PANTHER" id="PTHR42681">
    <property type="entry name" value="MALONYL-COA-ACYL CARRIER PROTEIN TRANSACYLASE, MITOCHONDRIAL"/>
    <property type="match status" value="1"/>
</dbReference>
<sequence length="308" mass="32977">MPRIAFVFPGQGAQYPGMGKELAEKYEEAAQVFTAADRISPYSISSLCFTGPAEQLNQTEFAQPALLTSSLAALVVAKKLGICADILAGLSLGEYTALVAAGALSLEEALPLVQKRAILMQEAVPPGEGAMAAVLGMEASRLEDFCAMARGQVGIANYNCPGQLVISGEKEAVQAVTASIKEAGGRVIPLAVSVPSHSPLMYEAAMKLKAELAQVKWQEPLIPVVSNVNARENGAPDFEELLAQQLFKPVLWEQSIRYMMDKADYFVEIGPGSTLSGLIKKIDRHRVLGQVENLSSLEKLIKKVESLC</sequence>
<dbReference type="Pfam" id="PF00698">
    <property type="entry name" value="Acyl_transf_1"/>
    <property type="match status" value="1"/>
</dbReference>
<evidence type="ECO:0000259" key="7">
    <source>
        <dbReference type="SMART" id="SM00827"/>
    </source>
</evidence>
<dbReference type="STRING" id="378794.GCA_001570625_02788"/>